<sequence length="138" mass="15261">MGRSLRMKPKPHGTAESETGHESENTKQLLPKLNMAHAVSLPPTYRGNRDKLDSQWSSQDLPNALTGAPARALTLQIYPGLLRGGVSDTRASLPWKLVSDSDLWRRRTFPDPPGYAEVFNTSVLLHCRPLVSLVCAMN</sequence>
<evidence type="ECO:0000256" key="1">
    <source>
        <dbReference type="SAM" id="MobiDB-lite"/>
    </source>
</evidence>
<dbReference type="EMBL" id="CADEAL010000802">
    <property type="protein sequence ID" value="CAB1425415.1"/>
    <property type="molecule type" value="Genomic_DNA"/>
</dbReference>
<gene>
    <name evidence="2" type="ORF">PLEPLA_LOCUS13345</name>
</gene>
<comment type="caution">
    <text evidence="2">The sequence shown here is derived from an EMBL/GenBank/DDBJ whole genome shotgun (WGS) entry which is preliminary data.</text>
</comment>
<name>A0A9N7YBH8_PLEPL</name>
<accession>A0A9N7YBH8</accession>
<proteinExistence type="predicted"/>
<evidence type="ECO:0000313" key="2">
    <source>
        <dbReference type="EMBL" id="CAB1425415.1"/>
    </source>
</evidence>
<feature type="compositionally biased region" description="Basic and acidic residues" evidence="1">
    <location>
        <begin position="13"/>
        <end position="25"/>
    </location>
</feature>
<organism evidence="2 3">
    <name type="scientific">Pleuronectes platessa</name>
    <name type="common">European plaice</name>
    <dbReference type="NCBI Taxonomy" id="8262"/>
    <lineage>
        <taxon>Eukaryota</taxon>
        <taxon>Metazoa</taxon>
        <taxon>Chordata</taxon>
        <taxon>Craniata</taxon>
        <taxon>Vertebrata</taxon>
        <taxon>Euteleostomi</taxon>
        <taxon>Actinopterygii</taxon>
        <taxon>Neopterygii</taxon>
        <taxon>Teleostei</taxon>
        <taxon>Neoteleostei</taxon>
        <taxon>Acanthomorphata</taxon>
        <taxon>Carangaria</taxon>
        <taxon>Pleuronectiformes</taxon>
        <taxon>Pleuronectoidei</taxon>
        <taxon>Pleuronectidae</taxon>
        <taxon>Pleuronectes</taxon>
    </lineage>
</organism>
<reference evidence="2" key="1">
    <citation type="submission" date="2020-03" db="EMBL/GenBank/DDBJ databases">
        <authorList>
            <person name="Weist P."/>
        </authorList>
    </citation>
    <scope>NUCLEOTIDE SEQUENCE</scope>
</reference>
<keyword evidence="3" id="KW-1185">Reference proteome</keyword>
<dbReference type="Proteomes" id="UP001153269">
    <property type="component" value="Unassembled WGS sequence"/>
</dbReference>
<dbReference type="AlphaFoldDB" id="A0A9N7YBH8"/>
<feature type="compositionally biased region" description="Basic residues" evidence="1">
    <location>
        <begin position="1"/>
        <end position="11"/>
    </location>
</feature>
<feature type="region of interest" description="Disordered" evidence="1">
    <location>
        <begin position="1"/>
        <end position="31"/>
    </location>
</feature>
<protein>
    <submittedName>
        <fullName evidence="2">Uncharacterized protein</fullName>
    </submittedName>
</protein>
<evidence type="ECO:0000313" key="3">
    <source>
        <dbReference type="Proteomes" id="UP001153269"/>
    </source>
</evidence>